<evidence type="ECO:0000313" key="8">
    <source>
        <dbReference type="EMBL" id="SUZ82092.1"/>
    </source>
</evidence>
<dbReference type="PANTHER" id="PTHR48444:SF1">
    <property type="entry name" value="DNA TOPOISOMERASE 6 SUBUNIT B"/>
    <property type="match status" value="1"/>
</dbReference>
<protein>
    <recommendedName>
        <fullName evidence="7">Histidine kinase/HSP90-like ATPase domain-containing protein</fullName>
    </recommendedName>
</protein>
<evidence type="ECO:0000256" key="1">
    <source>
        <dbReference type="ARBA" id="ARBA00022741"/>
    </source>
</evidence>
<dbReference type="Pfam" id="PF18000">
    <property type="entry name" value="Top6b_C"/>
    <property type="match status" value="1"/>
</dbReference>
<evidence type="ECO:0000256" key="6">
    <source>
        <dbReference type="SAM" id="MobiDB-lite"/>
    </source>
</evidence>
<dbReference type="Gene3D" id="6.10.20.80">
    <property type="match status" value="1"/>
</dbReference>
<dbReference type="NCBIfam" id="NF003218">
    <property type="entry name" value="PRK04184.1"/>
    <property type="match status" value="1"/>
</dbReference>
<dbReference type="InterPro" id="IPR014721">
    <property type="entry name" value="Ribsml_uS5_D2-typ_fold_subgr"/>
</dbReference>
<keyword evidence="2" id="KW-0067">ATP-binding</keyword>
<dbReference type="EMBL" id="UINC01001491">
    <property type="protein sequence ID" value="SUZ82092.1"/>
    <property type="molecule type" value="Genomic_DNA"/>
</dbReference>
<keyword evidence="5" id="KW-0413">Isomerase</keyword>
<proteinExistence type="inferred from homology"/>
<dbReference type="NCBIfam" id="TIGR01052">
    <property type="entry name" value="top6b"/>
    <property type="match status" value="1"/>
</dbReference>
<dbReference type="InterPro" id="IPR036890">
    <property type="entry name" value="HATPase_C_sf"/>
</dbReference>
<dbReference type="HAMAP" id="MF_00322">
    <property type="entry name" value="Top6B"/>
    <property type="match status" value="1"/>
</dbReference>
<dbReference type="GO" id="GO:0003918">
    <property type="term" value="F:DNA topoisomerase type II (double strand cut, ATP-hydrolyzing) activity"/>
    <property type="evidence" value="ECO:0007669"/>
    <property type="project" value="InterPro"/>
</dbReference>
<dbReference type="InterPro" id="IPR010979">
    <property type="entry name" value="Ribosomal_uS13-like_H2TH"/>
</dbReference>
<feature type="domain" description="Histidine kinase/HSP90-like ATPase" evidence="7">
    <location>
        <begin position="103"/>
        <end position="223"/>
    </location>
</feature>
<organism evidence="8">
    <name type="scientific">marine metagenome</name>
    <dbReference type="NCBI Taxonomy" id="408172"/>
    <lineage>
        <taxon>unclassified sequences</taxon>
        <taxon>metagenomes</taxon>
        <taxon>ecological metagenomes</taxon>
    </lineage>
</organism>
<accession>A0A381QRT0</accession>
<feature type="compositionally biased region" description="Basic and acidic residues" evidence="6">
    <location>
        <begin position="10"/>
        <end position="20"/>
    </location>
</feature>
<dbReference type="Gene3D" id="1.10.8.50">
    <property type="match status" value="1"/>
</dbReference>
<evidence type="ECO:0000256" key="4">
    <source>
        <dbReference type="ARBA" id="ARBA00023125"/>
    </source>
</evidence>
<dbReference type="Gene3D" id="3.30.230.10">
    <property type="match status" value="1"/>
</dbReference>
<dbReference type="SUPFAM" id="SSF54211">
    <property type="entry name" value="Ribosomal protein S5 domain 2-like"/>
    <property type="match status" value="1"/>
</dbReference>
<dbReference type="AlphaFoldDB" id="A0A381QRT0"/>
<dbReference type="SMART" id="SM00387">
    <property type="entry name" value="HATPase_c"/>
    <property type="match status" value="1"/>
</dbReference>
<dbReference type="InterPro" id="IPR015320">
    <property type="entry name" value="TopoVI_B_transducer"/>
</dbReference>
<dbReference type="GO" id="GO:0005524">
    <property type="term" value="F:ATP binding"/>
    <property type="evidence" value="ECO:0007669"/>
    <property type="project" value="UniProtKB-KW"/>
</dbReference>
<dbReference type="GO" id="GO:0006265">
    <property type="term" value="P:DNA topological change"/>
    <property type="evidence" value="ECO:0007669"/>
    <property type="project" value="InterPro"/>
</dbReference>
<keyword evidence="1" id="KW-0547">Nucleotide-binding</keyword>
<name>A0A381QRT0_9ZZZZ</name>
<feature type="region of interest" description="Disordered" evidence="6">
    <location>
        <begin position="1"/>
        <end position="76"/>
    </location>
</feature>
<evidence type="ECO:0000256" key="2">
    <source>
        <dbReference type="ARBA" id="ARBA00022840"/>
    </source>
</evidence>
<dbReference type="InterPro" id="IPR020568">
    <property type="entry name" value="Ribosomal_Su5_D2-typ_SF"/>
</dbReference>
<dbReference type="InterPro" id="IPR040494">
    <property type="entry name" value="Top6b_C"/>
</dbReference>
<dbReference type="Pfam" id="PF02518">
    <property type="entry name" value="HATPase_c"/>
    <property type="match status" value="1"/>
</dbReference>
<keyword evidence="4" id="KW-0238">DNA-binding</keyword>
<dbReference type="Gene3D" id="2.60.40.2960">
    <property type="match status" value="1"/>
</dbReference>
<dbReference type="SUPFAM" id="SSF55874">
    <property type="entry name" value="ATPase domain of HSP90 chaperone/DNA topoisomerase II/histidine kinase"/>
    <property type="match status" value="1"/>
</dbReference>
<dbReference type="Pfam" id="PF09239">
    <property type="entry name" value="Topo-VIb_trans"/>
    <property type="match status" value="1"/>
</dbReference>
<reference evidence="8" key="1">
    <citation type="submission" date="2018-05" db="EMBL/GenBank/DDBJ databases">
        <authorList>
            <person name="Lanie J.A."/>
            <person name="Ng W.-L."/>
            <person name="Kazmierczak K.M."/>
            <person name="Andrzejewski T.M."/>
            <person name="Davidsen T.M."/>
            <person name="Wayne K.J."/>
            <person name="Tettelin H."/>
            <person name="Glass J.I."/>
            <person name="Rusch D."/>
            <person name="Podicherti R."/>
            <person name="Tsui H.-C.T."/>
            <person name="Winkler M.E."/>
        </authorList>
    </citation>
    <scope>NUCLEOTIDE SEQUENCE</scope>
</reference>
<keyword evidence="3" id="KW-0799">Topoisomerase</keyword>
<dbReference type="PANTHER" id="PTHR48444">
    <property type="entry name" value="DNA TOPOISOMERASE 6 SUBUNIT B"/>
    <property type="match status" value="1"/>
</dbReference>
<dbReference type="CDD" id="cd00823">
    <property type="entry name" value="TopoIIB_Trans"/>
    <property type="match status" value="1"/>
</dbReference>
<evidence type="ECO:0000256" key="3">
    <source>
        <dbReference type="ARBA" id="ARBA00023029"/>
    </source>
</evidence>
<sequence>MGQTTLDEAATEREVTKEETETSEPPEAELPSVVTDAPASGKSPDGGQSEVKIVEPAPEMAPATPPTRKKPTRTRAHELAEEQRDIPISEFFEQNRHILGFDNPTHSLITAVKEAVDNALDACEQGGILPEVQVVLESLGGDELRIIVEDNGPGILEEQIPKVFGRLLYGSRFGSGKQSRGQQGIGISAAIMYGQLTTGRPAVITSRISPEHLAVKVMLKLDVRNNCGRIDRREELPWRLPEQEEDGLQPEKPHGTRIEFCLKGRYQTGRQSVREYLRATSIVNPHATISFSDPAGDVMRFDRAAEELPRLPKEGIQPHPHGVEIGQLLRMAHHASQHQLGQFLQQEFSSMGKSTIQNVLSKAALDPIVRPQDITRAEALMLRETFQATSIRTPTSKVLVPIGSQLIKLGLKQVLDDLRPDYYTTPVSRAPAVFAGTPFLVEVGMVFGGNLPRDEPVQLLRFANRVPLLYQAGGCATTKAMHGINWRNYGLDQRGGKGMPNGPAVILVHVAATNIPFTSEAKEAIADIPEIGREIKLALRANAKTLSRHLKKQKKRAKLSEKFELVQKVLPAMAKRAAHVVGEPVPNLDKVVARIMDVVWIEEQIEFADGYIEVAISVTNYRMRSASFKLRAEVPEHDISDAEPRPGKREGQQVIWSVGLPTTESTNYRFRVPEGNRRSFDGLELWVEGIDSSHVIGAEPWTGIAVA</sequence>
<evidence type="ECO:0000256" key="5">
    <source>
        <dbReference type="ARBA" id="ARBA00023235"/>
    </source>
</evidence>
<dbReference type="Gene3D" id="3.30.565.10">
    <property type="entry name" value="Histidine kinase-like ATPase, C-terminal domain"/>
    <property type="match status" value="1"/>
</dbReference>
<evidence type="ECO:0000259" key="7">
    <source>
        <dbReference type="SMART" id="SM00387"/>
    </source>
</evidence>
<dbReference type="GO" id="GO:0003677">
    <property type="term" value="F:DNA binding"/>
    <property type="evidence" value="ECO:0007669"/>
    <property type="project" value="UniProtKB-KW"/>
</dbReference>
<dbReference type="SUPFAM" id="SSF46946">
    <property type="entry name" value="S13-like H2TH domain"/>
    <property type="match status" value="1"/>
</dbReference>
<gene>
    <name evidence="8" type="ORF">METZ01_LOCUS34946</name>
</gene>
<dbReference type="InterPro" id="IPR005734">
    <property type="entry name" value="TopoVI_B"/>
</dbReference>
<dbReference type="InterPro" id="IPR003594">
    <property type="entry name" value="HATPase_dom"/>
</dbReference>